<dbReference type="EMBL" id="CAJPDR010000232">
    <property type="protein sequence ID" value="CAF9927694.1"/>
    <property type="molecule type" value="Genomic_DNA"/>
</dbReference>
<proteinExistence type="predicted"/>
<dbReference type="OrthoDB" id="10542886at2759"/>
<name>A0A8H3FND8_9LECA</name>
<accession>A0A8H3FND8</accession>
<feature type="compositionally biased region" description="Polar residues" evidence="1">
    <location>
        <begin position="27"/>
        <end position="43"/>
    </location>
</feature>
<comment type="caution">
    <text evidence="3">The sequence shown here is derived from an EMBL/GenBank/DDBJ whole genome shotgun (WGS) entry which is preliminary data.</text>
</comment>
<dbReference type="InterPro" id="IPR009072">
    <property type="entry name" value="Histone-fold"/>
</dbReference>
<feature type="region of interest" description="Disordered" evidence="1">
    <location>
        <begin position="1"/>
        <end position="74"/>
    </location>
</feature>
<dbReference type="InterPro" id="IPR003958">
    <property type="entry name" value="CBFA_NFYB_domain"/>
</dbReference>
<evidence type="ECO:0000256" key="1">
    <source>
        <dbReference type="SAM" id="MobiDB-lite"/>
    </source>
</evidence>
<evidence type="ECO:0000259" key="2">
    <source>
        <dbReference type="Pfam" id="PF00808"/>
    </source>
</evidence>
<feature type="domain" description="Transcription factor CBF/NF-Y/archaeal histone" evidence="2">
    <location>
        <begin position="79"/>
        <end position="126"/>
    </location>
</feature>
<reference evidence="3" key="1">
    <citation type="submission" date="2021-03" db="EMBL/GenBank/DDBJ databases">
        <authorList>
            <person name="Tagirdzhanova G."/>
        </authorList>
    </citation>
    <scope>NUCLEOTIDE SEQUENCE</scope>
</reference>
<protein>
    <recommendedName>
        <fullName evidence="2">Transcription factor CBF/NF-Y/archaeal histone domain-containing protein</fullName>
    </recommendedName>
</protein>
<evidence type="ECO:0000313" key="4">
    <source>
        <dbReference type="Proteomes" id="UP000664203"/>
    </source>
</evidence>
<keyword evidence="4" id="KW-1185">Reference proteome</keyword>
<dbReference type="SUPFAM" id="SSF47113">
    <property type="entry name" value="Histone-fold"/>
    <property type="match status" value="1"/>
</dbReference>
<evidence type="ECO:0000313" key="3">
    <source>
        <dbReference type="EMBL" id="CAF9927694.1"/>
    </source>
</evidence>
<dbReference type="GO" id="GO:0046982">
    <property type="term" value="F:protein heterodimerization activity"/>
    <property type="evidence" value="ECO:0007669"/>
    <property type="project" value="InterPro"/>
</dbReference>
<dbReference type="AlphaFoldDB" id="A0A8H3FND8"/>
<feature type="compositionally biased region" description="Pro residues" evidence="1">
    <location>
        <begin position="57"/>
        <end position="67"/>
    </location>
</feature>
<dbReference type="Pfam" id="PF00808">
    <property type="entry name" value="CBFD_NFYB_HMF"/>
    <property type="match status" value="1"/>
</dbReference>
<dbReference type="Proteomes" id="UP000664203">
    <property type="component" value="Unassembled WGS sequence"/>
</dbReference>
<gene>
    <name evidence="3" type="ORF">ALECFALPRED_003815</name>
</gene>
<dbReference type="Gene3D" id="1.10.20.10">
    <property type="entry name" value="Histone, subunit A"/>
    <property type="match status" value="1"/>
</dbReference>
<organism evidence="3 4">
    <name type="scientific">Alectoria fallacina</name>
    <dbReference type="NCBI Taxonomy" id="1903189"/>
    <lineage>
        <taxon>Eukaryota</taxon>
        <taxon>Fungi</taxon>
        <taxon>Dikarya</taxon>
        <taxon>Ascomycota</taxon>
        <taxon>Pezizomycotina</taxon>
        <taxon>Lecanoromycetes</taxon>
        <taxon>OSLEUM clade</taxon>
        <taxon>Lecanoromycetidae</taxon>
        <taxon>Lecanorales</taxon>
        <taxon>Lecanorineae</taxon>
        <taxon>Parmeliaceae</taxon>
        <taxon>Alectoria</taxon>
    </lineage>
</organism>
<sequence>MSFNLDPYWTGANPSHDDGVRIPAISPQDNLTPTNNIQPQRQLSPKPGMNDPTQVLPMPPTEPPENPEPFKHTDPANVWLPHKAILKIMSNALPADAKISAEATGMMEMCVLGFIQILTHEGIKYTSYVPLLYIPLN</sequence>